<sequence length="264" mass="27194">MNPREPVRLLEEGSEASAELRALLGAASLDEPSPEQLAALAGKLGPLLEAPEAPASSAASEPSSDVAPITGGGLKTKVLAGLAVAAIAGGSFQAGRVFERERAVERPVETVVVAPVPVEAPAPAPARVEAAPAPAPAVAAETPAPETKAVPAPRVPRARAPDAPATAPAMEARETMDEELALLESAYQAVRRGDAGGALAEAERHATRFPEGALAQEREVLAIDALVRLGRRTEAEARAERFRAHYPTSTHGVRIQGLLSGTRP</sequence>
<proteinExistence type="predicted"/>
<evidence type="ECO:0000313" key="3">
    <source>
        <dbReference type="Proteomes" id="UP001207654"/>
    </source>
</evidence>
<dbReference type="Gene3D" id="1.25.40.10">
    <property type="entry name" value="Tetratricopeptide repeat domain"/>
    <property type="match status" value="1"/>
</dbReference>
<protein>
    <submittedName>
        <fullName evidence="2">Uncharacterized protein</fullName>
    </submittedName>
</protein>
<feature type="compositionally biased region" description="Low complexity" evidence="1">
    <location>
        <begin position="51"/>
        <end position="64"/>
    </location>
</feature>
<reference evidence="2 3" key="1">
    <citation type="submission" date="2022-11" db="EMBL/GenBank/DDBJ databases">
        <title>Minimal conservation of predation-associated metabolite biosynthetic gene clusters underscores biosynthetic potential of Myxococcota including descriptions for ten novel species: Archangium lansinium sp. nov., Myxococcus landrumus sp. nov., Nannocystis bai.</title>
        <authorList>
            <person name="Ahearne A."/>
            <person name="Stevens C."/>
            <person name="Phillips K."/>
        </authorList>
    </citation>
    <scope>NUCLEOTIDE SEQUENCE [LARGE SCALE GENOMIC DNA]</scope>
    <source>
        <strain evidence="2 3">MIWBW</strain>
    </source>
</reference>
<dbReference type="Proteomes" id="UP001207654">
    <property type="component" value="Unassembled WGS sequence"/>
</dbReference>
<name>A0ABT4AP42_9BACT</name>
<evidence type="ECO:0000256" key="1">
    <source>
        <dbReference type="SAM" id="MobiDB-lite"/>
    </source>
</evidence>
<comment type="caution">
    <text evidence="2">The sequence shown here is derived from an EMBL/GenBank/DDBJ whole genome shotgun (WGS) entry which is preliminary data.</text>
</comment>
<feature type="compositionally biased region" description="Low complexity" evidence="1">
    <location>
        <begin position="137"/>
        <end position="152"/>
    </location>
</feature>
<dbReference type="InterPro" id="IPR011990">
    <property type="entry name" value="TPR-like_helical_dom_sf"/>
</dbReference>
<feature type="compositionally biased region" description="Low complexity" evidence="1">
    <location>
        <begin position="161"/>
        <end position="170"/>
    </location>
</feature>
<gene>
    <name evidence="2" type="ORF">OV287_54480</name>
</gene>
<accession>A0ABT4AP42</accession>
<evidence type="ECO:0000313" key="2">
    <source>
        <dbReference type="EMBL" id="MCY1083478.1"/>
    </source>
</evidence>
<keyword evidence="3" id="KW-1185">Reference proteome</keyword>
<feature type="region of interest" description="Disordered" evidence="1">
    <location>
        <begin position="51"/>
        <end position="71"/>
    </location>
</feature>
<feature type="region of interest" description="Disordered" evidence="1">
    <location>
        <begin position="137"/>
        <end position="170"/>
    </location>
</feature>
<dbReference type="EMBL" id="JAPNKA010000001">
    <property type="protein sequence ID" value="MCY1083478.1"/>
    <property type="molecule type" value="Genomic_DNA"/>
</dbReference>
<organism evidence="2 3">
    <name type="scientific">Archangium lansingense</name>
    <dbReference type="NCBI Taxonomy" id="2995310"/>
    <lineage>
        <taxon>Bacteria</taxon>
        <taxon>Pseudomonadati</taxon>
        <taxon>Myxococcota</taxon>
        <taxon>Myxococcia</taxon>
        <taxon>Myxococcales</taxon>
        <taxon>Cystobacterineae</taxon>
        <taxon>Archangiaceae</taxon>
        <taxon>Archangium</taxon>
    </lineage>
</organism>
<dbReference type="RefSeq" id="WP_267542005.1">
    <property type="nucleotide sequence ID" value="NZ_JAPNKA010000001.1"/>
</dbReference>